<dbReference type="EMBL" id="CAJVRM010000324">
    <property type="protein sequence ID" value="CAG8979605.1"/>
    <property type="molecule type" value="Genomic_DNA"/>
</dbReference>
<sequence>MAISITVDNHIMGKRQKFPCCRVGTYSLAWGHFSVGVFCFVWAPRRMTAGGRMNNLILHFRTDVPATFQRTATRCVEQVLIPWTLVLISSGVLDQGRPHFHAGAQGSGELLTVQKAPIAKNGGSWCRMLAVAPIAFSRRFLQPYVRNETGADTVGAGGQGRFQFLVEGFVEESEKD</sequence>
<name>A0A9N9Q4N7_9HELO</name>
<protein>
    <submittedName>
        <fullName evidence="2">Uncharacterized protein</fullName>
    </submittedName>
</protein>
<evidence type="ECO:0000313" key="2">
    <source>
        <dbReference type="EMBL" id="CAG8979605.1"/>
    </source>
</evidence>
<organism evidence="2 3">
    <name type="scientific">Hymenoscyphus albidus</name>
    <dbReference type="NCBI Taxonomy" id="595503"/>
    <lineage>
        <taxon>Eukaryota</taxon>
        <taxon>Fungi</taxon>
        <taxon>Dikarya</taxon>
        <taxon>Ascomycota</taxon>
        <taxon>Pezizomycotina</taxon>
        <taxon>Leotiomycetes</taxon>
        <taxon>Helotiales</taxon>
        <taxon>Helotiaceae</taxon>
        <taxon>Hymenoscyphus</taxon>
    </lineage>
</organism>
<evidence type="ECO:0000256" key="1">
    <source>
        <dbReference type="SAM" id="Phobius"/>
    </source>
</evidence>
<keyword evidence="1" id="KW-1133">Transmembrane helix</keyword>
<dbReference type="Proteomes" id="UP000701801">
    <property type="component" value="Unassembled WGS sequence"/>
</dbReference>
<gene>
    <name evidence="2" type="ORF">HYALB_00013534</name>
</gene>
<feature type="transmembrane region" description="Helical" evidence="1">
    <location>
        <begin position="23"/>
        <end position="43"/>
    </location>
</feature>
<proteinExistence type="predicted"/>
<comment type="caution">
    <text evidence="2">The sequence shown here is derived from an EMBL/GenBank/DDBJ whole genome shotgun (WGS) entry which is preliminary data.</text>
</comment>
<dbReference type="OrthoDB" id="10251809at2759"/>
<keyword evidence="3" id="KW-1185">Reference proteome</keyword>
<keyword evidence="1" id="KW-0812">Transmembrane</keyword>
<keyword evidence="1" id="KW-0472">Membrane</keyword>
<accession>A0A9N9Q4N7</accession>
<evidence type="ECO:0000313" key="3">
    <source>
        <dbReference type="Proteomes" id="UP000701801"/>
    </source>
</evidence>
<dbReference type="AlphaFoldDB" id="A0A9N9Q4N7"/>
<reference evidence="2" key="1">
    <citation type="submission" date="2021-07" db="EMBL/GenBank/DDBJ databases">
        <authorList>
            <person name="Durling M."/>
        </authorList>
    </citation>
    <scope>NUCLEOTIDE SEQUENCE</scope>
</reference>